<evidence type="ECO:0000313" key="3">
    <source>
        <dbReference type="Proteomes" id="UP001217089"/>
    </source>
</evidence>
<dbReference type="Pfam" id="PF00781">
    <property type="entry name" value="DAGK_cat"/>
    <property type="match status" value="1"/>
</dbReference>
<dbReference type="Gene3D" id="3.40.50.10330">
    <property type="entry name" value="Probable inorganic polyphosphate/atp-NAD kinase, domain 1"/>
    <property type="match status" value="1"/>
</dbReference>
<accession>A0ABQ9FYL3</accession>
<dbReference type="PANTHER" id="PTHR12358:SF111">
    <property type="entry name" value="CERAMIDE KINASE, ISOFORM A"/>
    <property type="match status" value="1"/>
</dbReference>
<name>A0ABQ9FYL3_TEGGR</name>
<evidence type="ECO:0000313" key="2">
    <source>
        <dbReference type="EMBL" id="KAJ8321340.1"/>
    </source>
</evidence>
<dbReference type="PANTHER" id="PTHR12358">
    <property type="entry name" value="SPHINGOSINE KINASE"/>
    <property type="match status" value="1"/>
</dbReference>
<comment type="caution">
    <text evidence="2">The sequence shown here is derived from an EMBL/GenBank/DDBJ whole genome shotgun (WGS) entry which is preliminary data.</text>
</comment>
<dbReference type="EMBL" id="JARBDR010000104">
    <property type="protein sequence ID" value="KAJ8321340.1"/>
    <property type="molecule type" value="Genomic_DNA"/>
</dbReference>
<dbReference type="PROSITE" id="PS50146">
    <property type="entry name" value="DAGK"/>
    <property type="match status" value="1"/>
</dbReference>
<organism evidence="2 3">
    <name type="scientific">Tegillarca granosa</name>
    <name type="common">Malaysian cockle</name>
    <name type="synonym">Anadara granosa</name>
    <dbReference type="NCBI Taxonomy" id="220873"/>
    <lineage>
        <taxon>Eukaryota</taxon>
        <taxon>Metazoa</taxon>
        <taxon>Spiralia</taxon>
        <taxon>Lophotrochozoa</taxon>
        <taxon>Mollusca</taxon>
        <taxon>Bivalvia</taxon>
        <taxon>Autobranchia</taxon>
        <taxon>Pteriomorphia</taxon>
        <taxon>Arcoida</taxon>
        <taxon>Arcoidea</taxon>
        <taxon>Arcidae</taxon>
        <taxon>Tegillarca</taxon>
    </lineage>
</organism>
<dbReference type="InterPro" id="IPR001206">
    <property type="entry name" value="Diacylglycerol_kinase_cat_dom"/>
</dbReference>
<dbReference type="SMART" id="SM00046">
    <property type="entry name" value="DAGKc"/>
    <property type="match status" value="1"/>
</dbReference>
<dbReference type="InterPro" id="IPR017438">
    <property type="entry name" value="ATP-NAD_kinase_N"/>
</dbReference>
<sequence>MKDDKSFQDIKETWKISDVIGIEHQSVDAGKQKEIKIHVIEDTDQNNLIDKTATLEAEEHVLREIVRRIKEQISKVSCRPRSLLVLINPVGGSKAGEQIYSEVVAPIFRLAEIETEILVSKQSNIVICGGDGTVNECLASIYRRAQEDAGIDCNDPNAKVVPFPLPICQIPTGTGNGLAEMACRSRDVQTVALHSNTHSCYKAPYTQVRHII</sequence>
<dbReference type="InterPro" id="IPR050187">
    <property type="entry name" value="Lipid_Phosphate_FormReg"/>
</dbReference>
<reference evidence="2 3" key="1">
    <citation type="submission" date="2022-12" db="EMBL/GenBank/DDBJ databases">
        <title>Chromosome-level genome of Tegillarca granosa.</title>
        <authorList>
            <person name="Kim J."/>
        </authorList>
    </citation>
    <scope>NUCLEOTIDE SEQUENCE [LARGE SCALE GENOMIC DNA]</scope>
    <source>
        <strain evidence="2">Teg-2019</strain>
        <tissue evidence="2">Adductor muscle</tissue>
    </source>
</reference>
<dbReference type="SUPFAM" id="SSF111331">
    <property type="entry name" value="NAD kinase/diacylglycerol kinase-like"/>
    <property type="match status" value="1"/>
</dbReference>
<keyword evidence="3" id="KW-1185">Reference proteome</keyword>
<feature type="domain" description="DAGKc" evidence="1">
    <location>
        <begin position="78"/>
        <end position="179"/>
    </location>
</feature>
<dbReference type="InterPro" id="IPR016064">
    <property type="entry name" value="NAD/diacylglycerol_kinase_sf"/>
</dbReference>
<protein>
    <recommendedName>
        <fullName evidence="1">DAGKc domain-containing protein</fullName>
    </recommendedName>
</protein>
<evidence type="ECO:0000259" key="1">
    <source>
        <dbReference type="PROSITE" id="PS50146"/>
    </source>
</evidence>
<proteinExistence type="predicted"/>
<dbReference type="Proteomes" id="UP001217089">
    <property type="component" value="Unassembled WGS sequence"/>
</dbReference>
<gene>
    <name evidence="2" type="ORF">KUTeg_001101</name>
</gene>